<evidence type="ECO:0000313" key="4">
    <source>
        <dbReference type="Proteomes" id="UP000812961"/>
    </source>
</evidence>
<sequence>MLTGKQLILATKPYAKETKWKSWYYTLSTVAILAGLLAGTALLPFLPLRILCSIMAGLVIVRMFVIYHDFQHHTILYQSKAANILFSAFGIFILAPASIWKRSHDYHHAHNSKLFTASIGSFPIMTEQKYLESTPAEKRAYLAARHPLTILMGYFSMFMVGMSVKSFMSSPSRHMDSLLALVLHFTMGTLLYIYMGWLSLLLVLIVPFFIACAIGAYLFYAQHNFPGVTFRDKEGWCHDNAAMASSSYMEMNAFWRWVTGNIGYHHIHHLNSRIPFYRLPEAMDAIPELQRAKKTSLSPKAIIACLKLQVWNTEINKMISLREGRKLTYAVQPTNRRRARVA</sequence>
<dbReference type="EMBL" id="JAICCF010000001">
    <property type="protein sequence ID" value="MBW8683401.1"/>
    <property type="molecule type" value="Genomic_DNA"/>
</dbReference>
<feature type="domain" description="Fatty acid desaturase" evidence="2">
    <location>
        <begin position="48"/>
        <end position="290"/>
    </location>
</feature>
<comment type="caution">
    <text evidence="3">The sequence shown here is derived from an EMBL/GenBank/DDBJ whole genome shotgun (WGS) entry which is preliminary data.</text>
</comment>
<dbReference type="PANTHER" id="PTHR19353">
    <property type="entry name" value="FATTY ACID DESATURASE 2"/>
    <property type="match status" value="1"/>
</dbReference>
<keyword evidence="1" id="KW-0812">Transmembrane</keyword>
<keyword evidence="1" id="KW-0472">Membrane</keyword>
<evidence type="ECO:0000256" key="1">
    <source>
        <dbReference type="SAM" id="Phobius"/>
    </source>
</evidence>
<dbReference type="PANTHER" id="PTHR19353:SF73">
    <property type="entry name" value="FATTY ACID DESATURASE"/>
    <property type="match status" value="1"/>
</dbReference>
<proteinExistence type="predicted"/>
<accession>A0ABS7G7N1</accession>
<keyword evidence="4" id="KW-1185">Reference proteome</keyword>
<keyword evidence="1" id="KW-1133">Transmembrane helix</keyword>
<keyword evidence="3" id="KW-0560">Oxidoreductase</keyword>
<dbReference type="InterPro" id="IPR012171">
    <property type="entry name" value="Fatty_acid_desaturase"/>
</dbReference>
<feature type="transmembrane region" description="Helical" evidence="1">
    <location>
        <begin position="22"/>
        <end position="42"/>
    </location>
</feature>
<evidence type="ECO:0000313" key="3">
    <source>
        <dbReference type="EMBL" id="MBW8683401.1"/>
    </source>
</evidence>
<dbReference type="EC" id="1.14.19.-" evidence="3"/>
<dbReference type="Proteomes" id="UP000812961">
    <property type="component" value="Unassembled WGS sequence"/>
</dbReference>
<name>A0ABS7G7N1_9BACT</name>
<reference evidence="3 4" key="1">
    <citation type="submission" date="2021-08" db="EMBL/GenBank/DDBJ databases">
        <title>The genome sequence of Chitinophaga sp. B61.</title>
        <authorList>
            <person name="Zhang X."/>
        </authorList>
    </citation>
    <scope>NUCLEOTIDE SEQUENCE [LARGE SCALE GENOMIC DNA]</scope>
    <source>
        <strain evidence="3 4">B61</strain>
    </source>
</reference>
<evidence type="ECO:0000259" key="2">
    <source>
        <dbReference type="Pfam" id="PF00487"/>
    </source>
</evidence>
<feature type="transmembrane region" description="Helical" evidence="1">
    <location>
        <begin position="178"/>
        <end position="195"/>
    </location>
</feature>
<gene>
    <name evidence="3" type="ORF">K1Y79_03560</name>
</gene>
<protein>
    <submittedName>
        <fullName evidence="3">Fatty acid desaturase</fullName>
        <ecNumber evidence="3">1.14.19.-</ecNumber>
    </submittedName>
</protein>
<dbReference type="RefSeq" id="WP_220248622.1">
    <property type="nucleotide sequence ID" value="NZ_JAICCF010000001.1"/>
</dbReference>
<feature type="transmembrane region" description="Helical" evidence="1">
    <location>
        <begin position="148"/>
        <end position="166"/>
    </location>
</feature>
<organism evidence="3 4">
    <name type="scientific">Chitinophaga rhizophila</name>
    <dbReference type="NCBI Taxonomy" id="2866212"/>
    <lineage>
        <taxon>Bacteria</taxon>
        <taxon>Pseudomonadati</taxon>
        <taxon>Bacteroidota</taxon>
        <taxon>Chitinophagia</taxon>
        <taxon>Chitinophagales</taxon>
        <taxon>Chitinophagaceae</taxon>
        <taxon>Chitinophaga</taxon>
    </lineage>
</organism>
<feature type="transmembrane region" description="Helical" evidence="1">
    <location>
        <begin position="48"/>
        <end position="70"/>
    </location>
</feature>
<dbReference type="GO" id="GO:0016491">
    <property type="term" value="F:oxidoreductase activity"/>
    <property type="evidence" value="ECO:0007669"/>
    <property type="project" value="UniProtKB-KW"/>
</dbReference>
<feature type="transmembrane region" description="Helical" evidence="1">
    <location>
        <begin position="82"/>
        <end position="100"/>
    </location>
</feature>
<dbReference type="Pfam" id="PF00487">
    <property type="entry name" value="FA_desaturase"/>
    <property type="match status" value="1"/>
</dbReference>
<dbReference type="InterPro" id="IPR005804">
    <property type="entry name" value="FA_desaturase_dom"/>
</dbReference>
<feature type="transmembrane region" description="Helical" evidence="1">
    <location>
        <begin position="201"/>
        <end position="221"/>
    </location>
</feature>